<dbReference type="VEuPathDB" id="FungiDB:AAP_03992"/>
<dbReference type="PANTHER" id="PTHR48043:SF145">
    <property type="entry name" value="FI06409P-RELATED"/>
    <property type="match status" value="1"/>
</dbReference>
<dbReference type="InterPro" id="IPR050271">
    <property type="entry name" value="UDP-glycosyltransferase"/>
</dbReference>
<reference evidence="4 5" key="1">
    <citation type="journal article" date="2016" name="Genome Biol. Evol.">
        <title>Divergent and convergent evolution of fungal pathogenicity.</title>
        <authorList>
            <person name="Shang Y."/>
            <person name="Xiao G."/>
            <person name="Zheng P."/>
            <person name="Cen K."/>
            <person name="Zhan S."/>
            <person name="Wang C."/>
        </authorList>
    </citation>
    <scope>NUCLEOTIDE SEQUENCE [LARGE SCALE GENOMIC DNA]</scope>
    <source>
        <strain evidence="4 5">ARSEF 7405</strain>
    </source>
</reference>
<keyword evidence="1" id="KW-0328">Glycosyltransferase</keyword>
<dbReference type="Pfam" id="PF00201">
    <property type="entry name" value="UDPGT"/>
    <property type="match status" value="1"/>
</dbReference>
<name>A0A167XG02_9EURO</name>
<dbReference type="GO" id="GO:0008194">
    <property type="term" value="F:UDP-glycosyltransferase activity"/>
    <property type="evidence" value="ECO:0007669"/>
    <property type="project" value="InterPro"/>
</dbReference>
<keyword evidence="3" id="KW-1133">Transmembrane helix</keyword>
<evidence type="ECO:0000256" key="2">
    <source>
        <dbReference type="ARBA" id="ARBA00022679"/>
    </source>
</evidence>
<proteinExistence type="predicted"/>
<feature type="transmembrane region" description="Helical" evidence="3">
    <location>
        <begin position="308"/>
        <end position="327"/>
    </location>
</feature>
<dbReference type="PANTHER" id="PTHR48043">
    <property type="entry name" value="EG:EG0003.4 PROTEIN-RELATED"/>
    <property type="match status" value="1"/>
</dbReference>
<dbReference type="Gene3D" id="3.40.50.2000">
    <property type="entry name" value="Glycogen Phosphorylase B"/>
    <property type="match status" value="1"/>
</dbReference>
<sequence length="344" mass="38727">MRKENGVHYPFHAPKKPDFLVFVNSFFGLEIPRDLPPTCAVVGPLLSPKYPPLDDSTAVFLNSHQRTIYVALGTHLILRDDDIMKMMGGFIRLLGEDIIDGVIWSIAMGARQAINLDRIYRLPVGTDSKEYTMSDIISNKHHSFFFAEFLPQRAILDHDHTRIYFTHGGGSSANEGLYHGKPMISMGISGDQVANTSRLVANGVAEALSKFNFTADTLYEKAKRILGADAHSNNNGTQKHDMSTYQRHALRLMRIARVASRRKYHAADLVEEMLYDHELRFDDDGKELQPMHLQTADMRMPAYKVKNWDLMAVCAIATIGFLGSVGLSGKWLLRHRVEILNTGK</sequence>
<dbReference type="Proteomes" id="UP000242877">
    <property type="component" value="Unassembled WGS sequence"/>
</dbReference>
<keyword evidence="3" id="KW-0812">Transmembrane</keyword>
<dbReference type="EMBL" id="AZGZ01000018">
    <property type="protein sequence ID" value="KZZ90042.1"/>
    <property type="molecule type" value="Genomic_DNA"/>
</dbReference>
<organism evidence="4 5">
    <name type="scientific">Ascosphaera apis ARSEF 7405</name>
    <dbReference type="NCBI Taxonomy" id="392613"/>
    <lineage>
        <taxon>Eukaryota</taxon>
        <taxon>Fungi</taxon>
        <taxon>Dikarya</taxon>
        <taxon>Ascomycota</taxon>
        <taxon>Pezizomycotina</taxon>
        <taxon>Eurotiomycetes</taxon>
        <taxon>Eurotiomycetidae</taxon>
        <taxon>Onygenales</taxon>
        <taxon>Ascosphaeraceae</taxon>
        <taxon>Ascosphaera</taxon>
    </lineage>
</organism>
<accession>A0A167XG02</accession>
<evidence type="ECO:0000313" key="5">
    <source>
        <dbReference type="Proteomes" id="UP000242877"/>
    </source>
</evidence>
<evidence type="ECO:0000256" key="3">
    <source>
        <dbReference type="SAM" id="Phobius"/>
    </source>
</evidence>
<evidence type="ECO:0000313" key="4">
    <source>
        <dbReference type="EMBL" id="KZZ90042.1"/>
    </source>
</evidence>
<keyword evidence="2 4" id="KW-0808">Transferase</keyword>
<dbReference type="AlphaFoldDB" id="A0A167XG02"/>
<keyword evidence="5" id="KW-1185">Reference proteome</keyword>
<gene>
    <name evidence="4" type="ORF">AAP_03992</name>
</gene>
<evidence type="ECO:0000256" key="1">
    <source>
        <dbReference type="ARBA" id="ARBA00022676"/>
    </source>
</evidence>
<dbReference type="InterPro" id="IPR002213">
    <property type="entry name" value="UDP_glucos_trans"/>
</dbReference>
<keyword evidence="3" id="KW-0472">Membrane</keyword>
<dbReference type="SUPFAM" id="SSF53756">
    <property type="entry name" value="UDP-Glycosyltransferase/glycogen phosphorylase"/>
    <property type="match status" value="1"/>
</dbReference>
<comment type="caution">
    <text evidence="4">The sequence shown here is derived from an EMBL/GenBank/DDBJ whole genome shotgun (WGS) entry which is preliminary data.</text>
</comment>
<dbReference type="OrthoDB" id="4205830at2759"/>
<protein>
    <submittedName>
        <fullName evidence="4">UDP-glucoronosyl and UDP-glucosyl transferase</fullName>
    </submittedName>
</protein>